<comment type="caution">
    <text evidence="1">The sequence shown here is derived from an EMBL/GenBank/DDBJ whole genome shotgun (WGS) entry which is preliminary data.</text>
</comment>
<accession>A0A2A7VQQ7</accession>
<dbReference type="Proteomes" id="UP000220045">
    <property type="component" value="Unassembled WGS sequence"/>
</dbReference>
<name>A0A2A7VQQ7_9BACI</name>
<evidence type="ECO:0000313" key="1">
    <source>
        <dbReference type="EMBL" id="PEI99656.1"/>
    </source>
</evidence>
<organism evidence="1 2">
    <name type="scientific">Bacillus wiedmannii</name>
    <dbReference type="NCBI Taxonomy" id="1890302"/>
    <lineage>
        <taxon>Bacteria</taxon>
        <taxon>Bacillati</taxon>
        <taxon>Bacillota</taxon>
        <taxon>Bacilli</taxon>
        <taxon>Bacillales</taxon>
        <taxon>Bacillaceae</taxon>
        <taxon>Bacillus</taxon>
        <taxon>Bacillus cereus group</taxon>
    </lineage>
</organism>
<reference evidence="1 2" key="1">
    <citation type="submission" date="2017-09" db="EMBL/GenBank/DDBJ databases">
        <title>Large-scale bioinformatics analysis of Bacillus genomes uncovers conserved roles of natural products in bacterial physiology.</title>
        <authorList>
            <consortium name="Agbiome Team Llc"/>
            <person name="Bleich R.M."/>
            <person name="Grubbs K.J."/>
            <person name="Santa Maria K.C."/>
            <person name="Allen S.E."/>
            <person name="Farag S."/>
            <person name="Shank E.A."/>
            <person name="Bowers A."/>
        </authorList>
    </citation>
    <scope>NUCLEOTIDE SEQUENCE [LARGE SCALE GENOMIC DNA]</scope>
    <source>
        <strain evidence="1 2">AFS004017</strain>
    </source>
</reference>
<proteinExistence type="predicted"/>
<dbReference type="EMBL" id="NUEL01000085">
    <property type="protein sequence ID" value="PEI99656.1"/>
    <property type="molecule type" value="Genomic_DNA"/>
</dbReference>
<evidence type="ECO:0000313" key="2">
    <source>
        <dbReference type="Proteomes" id="UP000220045"/>
    </source>
</evidence>
<dbReference type="AlphaFoldDB" id="A0A2A7VQQ7"/>
<sequence length="59" mass="6817">MITMEWVQFIDKNGFAMFVAVFMLIKGSKDNQNMVFAINKLENAITLLQGKKIEDKPHE</sequence>
<gene>
    <name evidence="1" type="ORF">CN684_31215</name>
</gene>
<protein>
    <submittedName>
        <fullName evidence="1">Uncharacterized protein</fullName>
    </submittedName>
</protein>